<organism evidence="1 2">
    <name type="scientific">Clavelina lepadiformis</name>
    <name type="common">Light-bulb sea squirt</name>
    <name type="synonym">Ascidia lepadiformis</name>
    <dbReference type="NCBI Taxonomy" id="159417"/>
    <lineage>
        <taxon>Eukaryota</taxon>
        <taxon>Metazoa</taxon>
        <taxon>Chordata</taxon>
        <taxon>Tunicata</taxon>
        <taxon>Ascidiacea</taxon>
        <taxon>Aplousobranchia</taxon>
        <taxon>Clavelinidae</taxon>
        <taxon>Clavelina</taxon>
    </lineage>
</organism>
<keyword evidence="2" id="KW-1185">Reference proteome</keyword>
<evidence type="ECO:0000313" key="1">
    <source>
        <dbReference type="EMBL" id="CAK8679178.1"/>
    </source>
</evidence>
<evidence type="ECO:0000313" key="2">
    <source>
        <dbReference type="Proteomes" id="UP001642483"/>
    </source>
</evidence>
<accession>A0ABP0FHM7</accession>
<name>A0ABP0FHM7_CLALP</name>
<dbReference type="EMBL" id="CAWYQH010000057">
    <property type="protein sequence ID" value="CAK8679178.1"/>
    <property type="molecule type" value="Genomic_DNA"/>
</dbReference>
<reference evidence="1 2" key="1">
    <citation type="submission" date="2024-02" db="EMBL/GenBank/DDBJ databases">
        <authorList>
            <person name="Daric V."/>
            <person name="Darras S."/>
        </authorList>
    </citation>
    <scope>NUCLEOTIDE SEQUENCE [LARGE SCALE GENOMIC DNA]</scope>
</reference>
<gene>
    <name evidence="1" type="ORF">CVLEPA_LOCUS9436</name>
</gene>
<sequence>MQLTMDSVTLNVFPNLDCNFGLALFMFNKTLDAKKISVQNTFHLSVTLTAKYVSFGQDLGGSEAKLWCAEAEGVRLVAQVSLVFVEGKRSLFTRCAIQFWPKTLTCAPAISAVCPFICSMLHSDSIKVLAIMQLVRSVNADIHVMWCEIMQVLVVFVILLNKLSIDGNGSTILFGDDPPFIIMKLHKMTSSATEAGVMKMVDGFKLCTFFPQFNDKDYTNA</sequence>
<proteinExistence type="predicted"/>
<dbReference type="Proteomes" id="UP001642483">
    <property type="component" value="Unassembled WGS sequence"/>
</dbReference>
<protein>
    <submittedName>
        <fullName evidence="1">Uncharacterized protein</fullName>
    </submittedName>
</protein>
<comment type="caution">
    <text evidence="1">The sequence shown here is derived from an EMBL/GenBank/DDBJ whole genome shotgun (WGS) entry which is preliminary data.</text>
</comment>